<feature type="region of interest" description="Disordered" evidence="1">
    <location>
        <begin position="1"/>
        <end position="66"/>
    </location>
</feature>
<feature type="region of interest" description="Disordered" evidence="1">
    <location>
        <begin position="170"/>
        <end position="203"/>
    </location>
</feature>
<evidence type="ECO:0000256" key="1">
    <source>
        <dbReference type="SAM" id="MobiDB-lite"/>
    </source>
</evidence>
<reference evidence="2 3" key="1">
    <citation type="journal article" date="2021" name="G3 (Bethesda)">
        <title>Improved contiguity of the threespine stickleback genome using long-read sequencing.</title>
        <authorList>
            <person name="Nath S."/>
            <person name="Shaw D.E."/>
            <person name="White M.A."/>
        </authorList>
    </citation>
    <scope>NUCLEOTIDE SEQUENCE [LARGE SCALE GENOMIC DNA]</scope>
    <source>
        <strain evidence="2 3">Lake Benthic</strain>
    </source>
</reference>
<reference evidence="2" key="2">
    <citation type="submission" date="2025-08" db="UniProtKB">
        <authorList>
            <consortium name="Ensembl"/>
        </authorList>
    </citation>
    <scope>IDENTIFICATION</scope>
</reference>
<reference evidence="2" key="3">
    <citation type="submission" date="2025-09" db="UniProtKB">
        <authorList>
            <consortium name="Ensembl"/>
        </authorList>
    </citation>
    <scope>IDENTIFICATION</scope>
</reference>
<protein>
    <submittedName>
        <fullName evidence="2">Uncharacterized protein</fullName>
    </submittedName>
</protein>
<feature type="compositionally biased region" description="Basic and acidic residues" evidence="1">
    <location>
        <begin position="182"/>
        <end position="192"/>
    </location>
</feature>
<evidence type="ECO:0000313" key="3">
    <source>
        <dbReference type="Proteomes" id="UP000007635"/>
    </source>
</evidence>
<proteinExistence type="predicted"/>
<dbReference type="AlphaFoldDB" id="A0AAQ4Q5X2"/>
<dbReference type="Ensembl" id="ENSGACT00000083668.1">
    <property type="protein sequence ID" value="ENSGACP00000046609.1"/>
    <property type="gene ID" value="ENSGACG00000028109.1"/>
</dbReference>
<dbReference type="Proteomes" id="UP000007635">
    <property type="component" value="Chromosome XIV"/>
</dbReference>
<dbReference type="PANTHER" id="PTHR46703">
    <property type="match status" value="1"/>
</dbReference>
<keyword evidence="3" id="KW-1185">Reference proteome</keyword>
<evidence type="ECO:0000313" key="2">
    <source>
        <dbReference type="Ensembl" id="ENSGACP00000046609.1"/>
    </source>
</evidence>
<accession>A0AAQ4Q5X2</accession>
<organism evidence="2 3">
    <name type="scientific">Gasterosteus aculeatus aculeatus</name>
    <name type="common">three-spined stickleback</name>
    <dbReference type="NCBI Taxonomy" id="481459"/>
    <lineage>
        <taxon>Eukaryota</taxon>
        <taxon>Metazoa</taxon>
        <taxon>Chordata</taxon>
        <taxon>Craniata</taxon>
        <taxon>Vertebrata</taxon>
        <taxon>Euteleostomi</taxon>
        <taxon>Actinopterygii</taxon>
        <taxon>Neopterygii</taxon>
        <taxon>Teleostei</taxon>
        <taxon>Neoteleostei</taxon>
        <taxon>Acanthomorphata</taxon>
        <taxon>Eupercaria</taxon>
        <taxon>Perciformes</taxon>
        <taxon>Cottioidei</taxon>
        <taxon>Gasterosteales</taxon>
        <taxon>Gasterosteidae</taxon>
        <taxon>Gasterosteus</taxon>
    </lineage>
</organism>
<name>A0AAQ4Q5X2_GASAC</name>
<sequence length="219" mass="24125">MGQSVLRDGRTPFGRAGRWPTSPPANRKGAGFRFPDLEWRRQAPRGAQCGDANDSGEAGGSPGKSSLFFVKGRAPWNGFAPREGPAPWKASRLWRRPVSSRRPLKIRRRGCKSRARPYPYPQQVSKVNSLWHVRSRIPSVAASEEGRAQRRIPARRSGAGNVAYGSLLARRRQGGLSPSDRGSARRRCEAGKGSRRAGVRSSRSRVVCECSPKRVVNSI</sequence>
<dbReference type="GeneTree" id="ENSGT00910000144311"/>
<dbReference type="PANTHER" id="PTHR46703:SF1">
    <property type="match status" value="1"/>
</dbReference>